<proteinExistence type="predicted"/>
<dbReference type="RefSeq" id="WP_155546480.1">
    <property type="nucleotide sequence ID" value="NZ_CABVGP010000002.1"/>
</dbReference>
<dbReference type="InterPro" id="IPR037210">
    <property type="entry name" value="YoaC-like_sf"/>
</dbReference>
<organism evidence="1 2">
    <name type="scientific">Amycolatopsis camponoti</name>
    <dbReference type="NCBI Taxonomy" id="2606593"/>
    <lineage>
        <taxon>Bacteria</taxon>
        <taxon>Bacillati</taxon>
        <taxon>Actinomycetota</taxon>
        <taxon>Actinomycetes</taxon>
        <taxon>Pseudonocardiales</taxon>
        <taxon>Pseudonocardiaceae</taxon>
        <taxon>Amycolatopsis</taxon>
    </lineage>
</organism>
<protein>
    <submittedName>
        <fullName evidence="1">Uncharacterized protein</fullName>
    </submittedName>
</protein>
<reference evidence="1 2" key="1">
    <citation type="submission" date="2019-09" db="EMBL/GenBank/DDBJ databases">
        <authorList>
            <person name="Leyn A S."/>
        </authorList>
    </citation>
    <scope>NUCLEOTIDE SEQUENCE [LARGE SCALE GENOMIC DNA]</scope>
    <source>
        <strain evidence="1">AA231_1</strain>
    </source>
</reference>
<dbReference type="AlphaFoldDB" id="A0A6I8M1T1"/>
<gene>
    <name evidence="1" type="ORF">AA23TX_06567</name>
</gene>
<dbReference type="EMBL" id="CABVGP010000002">
    <property type="protein sequence ID" value="VVJ21546.1"/>
    <property type="molecule type" value="Genomic_DNA"/>
</dbReference>
<sequence length="241" mass="26719">MSDRIVDYPIAVASYDDEGLDAAIDWCCEHMEDDDTISVWTHLKSNLGNCRRLEQFVARYRNVEHVTGRGGGYLRSGGPVLMAWPDMPDIGQLIQEGGSRVRALCVLTWNEDAIRPWVSAVRPTLLGDDSPWAELTPGLDGVVVEALTSLTRSVNHNNTISAGFEKDHVVSTLLALRDAGIDMDAEAVEGWALANGWSGKNPQRLGQYVRDINAGKRPRCRPVLRADYVDYLRRRAAGQED</sequence>
<accession>A0A6I8M1T1</accession>
<evidence type="ECO:0000313" key="1">
    <source>
        <dbReference type="EMBL" id="VVJ21546.1"/>
    </source>
</evidence>
<evidence type="ECO:0000313" key="2">
    <source>
        <dbReference type="Proteomes" id="UP000399805"/>
    </source>
</evidence>
<dbReference type="Gene3D" id="1.20.1290.30">
    <property type="match status" value="1"/>
</dbReference>
<keyword evidence="2" id="KW-1185">Reference proteome</keyword>
<dbReference type="Proteomes" id="UP000399805">
    <property type="component" value="Unassembled WGS sequence"/>
</dbReference>
<name>A0A6I8M1T1_9PSEU</name>